<feature type="repeat" description="ANK" evidence="5">
    <location>
        <begin position="347"/>
        <end position="379"/>
    </location>
</feature>
<feature type="binding site" evidence="6">
    <location>
        <position position="733"/>
    </location>
    <ligand>
        <name>ATP</name>
        <dbReference type="ChEBI" id="CHEBI:30616"/>
    </ligand>
</feature>
<feature type="repeat" description="ANK" evidence="5">
    <location>
        <begin position="314"/>
        <end position="346"/>
    </location>
</feature>
<dbReference type="PANTHER" id="PTHR24198:SF165">
    <property type="entry name" value="ANKYRIN REPEAT-CONTAINING PROTEIN-RELATED"/>
    <property type="match status" value="1"/>
</dbReference>
<evidence type="ECO:0000256" key="6">
    <source>
        <dbReference type="PROSITE-ProRule" id="PRU10141"/>
    </source>
</evidence>
<feature type="repeat" description="ANK" evidence="5">
    <location>
        <begin position="484"/>
        <end position="516"/>
    </location>
</feature>
<dbReference type="PROSITE" id="PS00107">
    <property type="entry name" value="PROTEIN_KINASE_ATP"/>
    <property type="match status" value="1"/>
</dbReference>
<keyword evidence="10" id="KW-1185">Reference proteome</keyword>
<dbReference type="Gene3D" id="1.10.510.10">
    <property type="entry name" value="Transferase(Phosphotransferase) domain 1"/>
    <property type="match status" value="1"/>
</dbReference>
<evidence type="ECO:0000256" key="2">
    <source>
        <dbReference type="ARBA" id="ARBA00022741"/>
    </source>
</evidence>
<dbReference type="Pfam" id="PF00069">
    <property type="entry name" value="Pkinase"/>
    <property type="match status" value="1"/>
</dbReference>
<dbReference type="InterPro" id="IPR002110">
    <property type="entry name" value="Ankyrin_rpt"/>
</dbReference>
<dbReference type="InterPro" id="IPR011009">
    <property type="entry name" value="Kinase-like_dom_sf"/>
</dbReference>
<gene>
    <name evidence="9" type="primary">ANK1</name>
    <name evidence="9" type="ORF">SPIL2461_LOCUS9270</name>
</gene>
<dbReference type="PROSITE" id="PS50088">
    <property type="entry name" value="ANK_REPEAT"/>
    <property type="match status" value="7"/>
</dbReference>
<dbReference type="Proteomes" id="UP000649617">
    <property type="component" value="Unassembled WGS sequence"/>
</dbReference>
<reference evidence="9" key="1">
    <citation type="submission" date="2021-02" db="EMBL/GenBank/DDBJ databases">
        <authorList>
            <person name="Dougan E. K."/>
            <person name="Rhodes N."/>
            <person name="Thang M."/>
            <person name="Chan C."/>
        </authorList>
    </citation>
    <scope>NUCLEOTIDE SEQUENCE</scope>
</reference>
<evidence type="ECO:0000313" key="9">
    <source>
        <dbReference type="EMBL" id="CAE7380311.1"/>
    </source>
</evidence>
<keyword evidence="3 6" id="KW-0067">ATP-binding</keyword>
<sequence length="996" mass="109249">MTDQEQSSVGVPASLSDLATPRAGEIRLASPDVRVTPKSGEARRASDILRMVVCVFGFAMPCFVVRAELLQGPRWTDPLDSCAGSPEATDAMAAVLDSECDGDCASEALEIASPEPGNCPELQETPLHFHSRLDGRDHTGQLIREFEALTAVEGSVVRALKQRMGRELGVGTFRQTLVCDGRVLGDTDDLQLPMDLQLVLKSCVTSSSELRRIQNAAADNDADRLESFLCQGHDPAACYCRMACSRLDKIDDQKLTPLRVALSTRHFDVACLLIGARAGINDAAALREAFESGNLEIARSLLQAGLDVDKPDSDGRVPLHWVSQRGHTEILKLLLGARACVNAPDSTANTPLIWAADWGKLEIVQMLILAAADIEKATATGITALHKAFCNYRLDIAWSLIEARASYSSRRGSHQRPPLLVATEQADLQVARWLLNAGADPDAVDSLCRTALCAALQMQVPENLEMVQLLIESKASVNWKLDAEGSMPLHFTSQAGQLNFVRLLLEARAIPNIRNCRAETPLHLACRNGHLQVAEQLLEKGADKDLADANGRTALFRAANIGHEATVRMLLELRADVDKADTDGWTPLYETACGGSSNCALLLIQARVELLGRRYLVVRTEPSKEDLQQGMRSIIHVFGLGYLNANNDDVVILDRPCEASRESSSDSGAEDQPQEHSKAAGKGQAHVEEPGLFVLDAARFRQRELLGSGGFADVYRYEKLDSEGHATESFAVKEVDLQILSSRVGADQERLVRWVARLEFEVRNLMKLRGHPGVVKVHDAFAYRRKFYIVMEYVNGTDLGRRLKGRGRFTELEARGLFAQMAEALRHSHALEVVHRDFKPHNILLASPLRPGQPDVVKLVDFGLSKDISGCASGTSTPFLGTKYYRAPETRHATPGQENYDAAKVDVFALGVTLYAMLAGTHPQEGEEVTELTLRGAAWQRVSSEAKELLLGLLKHEPEHRLSLDDVIEHPWLCALWATGGEEEGEKHFVIQSRTT</sequence>
<evidence type="ECO:0000256" key="4">
    <source>
        <dbReference type="ARBA" id="ARBA00023043"/>
    </source>
</evidence>
<feature type="repeat" description="ANK" evidence="5">
    <location>
        <begin position="517"/>
        <end position="549"/>
    </location>
</feature>
<keyword evidence="2 6" id="KW-0547">Nucleotide-binding</keyword>
<name>A0A812QF84_SYMPI</name>
<dbReference type="SMART" id="SM00248">
    <property type="entry name" value="ANK"/>
    <property type="match status" value="11"/>
</dbReference>
<dbReference type="Gene3D" id="1.25.40.20">
    <property type="entry name" value="Ankyrin repeat-containing domain"/>
    <property type="match status" value="3"/>
</dbReference>
<dbReference type="InterPro" id="IPR017441">
    <property type="entry name" value="Protein_kinase_ATP_BS"/>
</dbReference>
<dbReference type="InterPro" id="IPR036770">
    <property type="entry name" value="Ankyrin_rpt-contain_sf"/>
</dbReference>
<dbReference type="GO" id="GO:0005524">
    <property type="term" value="F:ATP binding"/>
    <property type="evidence" value="ECO:0007669"/>
    <property type="project" value="UniProtKB-UniRule"/>
</dbReference>
<keyword evidence="1" id="KW-0677">Repeat</keyword>
<dbReference type="Pfam" id="PF13637">
    <property type="entry name" value="Ank_4"/>
    <property type="match status" value="1"/>
</dbReference>
<feature type="domain" description="Protein kinase" evidence="8">
    <location>
        <begin position="700"/>
        <end position="973"/>
    </location>
</feature>
<protein>
    <submittedName>
        <fullName evidence="9">ANK1 protein</fullName>
    </submittedName>
</protein>
<accession>A0A812QF84</accession>
<dbReference type="SUPFAM" id="SSF56112">
    <property type="entry name" value="Protein kinase-like (PK-like)"/>
    <property type="match status" value="1"/>
</dbReference>
<dbReference type="InterPro" id="IPR008271">
    <property type="entry name" value="Ser/Thr_kinase_AS"/>
</dbReference>
<dbReference type="InterPro" id="IPR000719">
    <property type="entry name" value="Prot_kinase_dom"/>
</dbReference>
<keyword evidence="4 5" id="KW-0040">ANK repeat</keyword>
<comment type="caution">
    <text evidence="9">The sequence shown here is derived from an EMBL/GenBank/DDBJ whole genome shotgun (WGS) entry which is preliminary data.</text>
</comment>
<dbReference type="EMBL" id="CAJNIZ010016002">
    <property type="protein sequence ID" value="CAE7380311.1"/>
    <property type="molecule type" value="Genomic_DNA"/>
</dbReference>
<dbReference type="PANTHER" id="PTHR24198">
    <property type="entry name" value="ANKYRIN REPEAT AND PROTEIN KINASE DOMAIN-CONTAINING PROTEIN"/>
    <property type="match status" value="1"/>
</dbReference>
<proteinExistence type="predicted"/>
<organism evidence="9 10">
    <name type="scientific">Symbiodinium pilosum</name>
    <name type="common">Dinoflagellate</name>
    <dbReference type="NCBI Taxonomy" id="2952"/>
    <lineage>
        <taxon>Eukaryota</taxon>
        <taxon>Sar</taxon>
        <taxon>Alveolata</taxon>
        <taxon>Dinophyceae</taxon>
        <taxon>Suessiales</taxon>
        <taxon>Symbiodiniaceae</taxon>
        <taxon>Symbiodinium</taxon>
    </lineage>
</organism>
<evidence type="ECO:0000259" key="8">
    <source>
        <dbReference type="PROSITE" id="PS50011"/>
    </source>
</evidence>
<dbReference type="PROSITE" id="PS50297">
    <property type="entry name" value="ANK_REP_REGION"/>
    <property type="match status" value="5"/>
</dbReference>
<dbReference type="OrthoDB" id="504170at2759"/>
<evidence type="ECO:0000256" key="3">
    <source>
        <dbReference type="ARBA" id="ARBA00022840"/>
    </source>
</evidence>
<evidence type="ECO:0000256" key="5">
    <source>
        <dbReference type="PROSITE-ProRule" id="PRU00023"/>
    </source>
</evidence>
<evidence type="ECO:0000256" key="1">
    <source>
        <dbReference type="ARBA" id="ARBA00022737"/>
    </source>
</evidence>
<feature type="repeat" description="ANK" evidence="5">
    <location>
        <begin position="414"/>
        <end position="446"/>
    </location>
</feature>
<dbReference type="PROSITE" id="PS50011">
    <property type="entry name" value="PROTEIN_KINASE_DOM"/>
    <property type="match status" value="1"/>
</dbReference>
<dbReference type="PROSITE" id="PS00108">
    <property type="entry name" value="PROTEIN_KINASE_ST"/>
    <property type="match status" value="1"/>
</dbReference>
<dbReference type="GO" id="GO:0004672">
    <property type="term" value="F:protein kinase activity"/>
    <property type="evidence" value="ECO:0007669"/>
    <property type="project" value="InterPro"/>
</dbReference>
<dbReference type="AlphaFoldDB" id="A0A812QF84"/>
<dbReference type="SUPFAM" id="SSF48403">
    <property type="entry name" value="Ankyrin repeat"/>
    <property type="match status" value="1"/>
</dbReference>
<dbReference type="Pfam" id="PF12796">
    <property type="entry name" value="Ank_2"/>
    <property type="match status" value="2"/>
</dbReference>
<feature type="region of interest" description="Disordered" evidence="7">
    <location>
        <begin position="660"/>
        <end position="685"/>
    </location>
</feature>
<dbReference type="Pfam" id="PF00023">
    <property type="entry name" value="Ank"/>
    <property type="match status" value="1"/>
</dbReference>
<feature type="repeat" description="ANK" evidence="5">
    <location>
        <begin position="281"/>
        <end position="313"/>
    </location>
</feature>
<feature type="repeat" description="ANK" evidence="5">
    <location>
        <begin position="550"/>
        <end position="582"/>
    </location>
</feature>
<evidence type="ECO:0000256" key="7">
    <source>
        <dbReference type="SAM" id="MobiDB-lite"/>
    </source>
</evidence>
<evidence type="ECO:0000313" key="10">
    <source>
        <dbReference type="Proteomes" id="UP000649617"/>
    </source>
</evidence>